<evidence type="ECO:0000256" key="1">
    <source>
        <dbReference type="SAM" id="MobiDB-lite"/>
    </source>
</evidence>
<dbReference type="KEGG" id="hni:W911_00770"/>
<dbReference type="Gene3D" id="1.10.10.60">
    <property type="entry name" value="Homeodomain-like"/>
    <property type="match status" value="1"/>
</dbReference>
<dbReference type="PATRIC" id="fig|1029756.8.peg.165"/>
<dbReference type="OrthoDB" id="9798071at2"/>
<proteinExistence type="predicted"/>
<protein>
    <submittedName>
        <fullName evidence="2">GcrA cell cycle regulator</fullName>
    </submittedName>
</protein>
<feature type="region of interest" description="Disordered" evidence="1">
    <location>
        <begin position="152"/>
        <end position="187"/>
    </location>
</feature>
<evidence type="ECO:0000313" key="3">
    <source>
        <dbReference type="Proteomes" id="UP000018542"/>
    </source>
</evidence>
<dbReference type="STRING" id="1029756.W911_00770"/>
<accession>V5SBA5</accession>
<dbReference type="HOGENOM" id="CLU_096417_1_0_5"/>
<dbReference type="AlphaFoldDB" id="V5SBA5"/>
<organism evidence="2 3">
    <name type="scientific">Hyphomicrobium nitrativorans NL23</name>
    <dbReference type="NCBI Taxonomy" id="1029756"/>
    <lineage>
        <taxon>Bacteria</taxon>
        <taxon>Pseudomonadati</taxon>
        <taxon>Pseudomonadota</taxon>
        <taxon>Alphaproteobacteria</taxon>
        <taxon>Hyphomicrobiales</taxon>
        <taxon>Hyphomicrobiaceae</taxon>
        <taxon>Hyphomicrobium</taxon>
    </lineage>
</organism>
<sequence length="187" mass="21003">MAWNDERVELLKKLWSEGLSASQIAGRLGGVTRNAVIGKVHRLGLSGRATTSRMKSHRPRTRTAANARRVQQKTRFAPQGNPALRALYQPEAEPFTPSVEELVIPPKERRTIQTLTECSCRWPIGDPQAADFHFCGKTKVAGLPYCEFHARRAFQPPQPRRREREIQEPRIPALAAQGSEDKESADV</sequence>
<gene>
    <name evidence="2" type="ORF">W911_00770</name>
</gene>
<dbReference type="EMBL" id="CP006912">
    <property type="protein sequence ID" value="AHB47259.1"/>
    <property type="molecule type" value="Genomic_DNA"/>
</dbReference>
<dbReference type="Proteomes" id="UP000018542">
    <property type="component" value="Chromosome"/>
</dbReference>
<name>V5SBA5_9HYPH</name>
<dbReference type="Pfam" id="PF07750">
    <property type="entry name" value="GcrA"/>
    <property type="match status" value="1"/>
</dbReference>
<keyword evidence="3" id="KW-1185">Reference proteome</keyword>
<dbReference type="InterPro" id="IPR011681">
    <property type="entry name" value="GcrA"/>
</dbReference>
<dbReference type="RefSeq" id="WP_023785600.1">
    <property type="nucleotide sequence ID" value="NC_022997.1"/>
</dbReference>
<evidence type="ECO:0000313" key="2">
    <source>
        <dbReference type="EMBL" id="AHB47259.1"/>
    </source>
</evidence>
<reference evidence="2 3" key="1">
    <citation type="journal article" date="2014" name="Genome Announc.">
        <title>Complete Genome Sequence of Hyphomicrobium nitrativorans Strain NL23, a Denitrifying Bacterium Isolated from Biofilm of a Methanol-Fed Denitrification System Treating Seawater at the Montreal Biodome.</title>
        <authorList>
            <person name="Martineau C."/>
            <person name="Villeneuve C."/>
            <person name="Mauffrey F."/>
            <person name="Villemur R."/>
        </authorList>
    </citation>
    <scope>NUCLEOTIDE SEQUENCE [LARGE SCALE GENOMIC DNA]</scope>
    <source>
        <strain evidence="2">NL23</strain>
    </source>
</reference>